<protein>
    <submittedName>
        <fullName evidence="1">Uncharacterized protein</fullName>
    </submittedName>
</protein>
<evidence type="ECO:0000313" key="1">
    <source>
        <dbReference type="EMBL" id="CBF73616.1"/>
    </source>
</evidence>
<organism evidence="1 2">
    <name type="scientific">Emericella nidulans (strain FGSC A4 / ATCC 38163 / CBS 112.46 / NRRL 194 / M139)</name>
    <name type="common">Aspergillus nidulans</name>
    <dbReference type="NCBI Taxonomy" id="227321"/>
    <lineage>
        <taxon>Eukaryota</taxon>
        <taxon>Fungi</taxon>
        <taxon>Dikarya</taxon>
        <taxon>Ascomycota</taxon>
        <taxon>Pezizomycotina</taxon>
        <taxon>Eurotiomycetes</taxon>
        <taxon>Eurotiomycetidae</taxon>
        <taxon>Eurotiales</taxon>
        <taxon>Aspergillaceae</taxon>
        <taxon>Aspergillus</taxon>
        <taxon>Aspergillus subgen. Nidulantes</taxon>
    </lineage>
</organism>
<reference evidence="2" key="1">
    <citation type="journal article" date="2005" name="Nature">
        <title>Sequencing of Aspergillus nidulans and comparative analysis with A. fumigatus and A. oryzae.</title>
        <authorList>
            <person name="Galagan J.E."/>
            <person name="Calvo S.E."/>
            <person name="Cuomo C."/>
            <person name="Ma L.J."/>
            <person name="Wortman J.R."/>
            <person name="Batzoglou S."/>
            <person name="Lee S.I."/>
            <person name="Basturkmen M."/>
            <person name="Spevak C.C."/>
            <person name="Clutterbuck J."/>
            <person name="Kapitonov V."/>
            <person name="Jurka J."/>
            <person name="Scazzocchio C."/>
            <person name="Farman M."/>
            <person name="Butler J."/>
            <person name="Purcell S."/>
            <person name="Harris S."/>
            <person name="Braus G.H."/>
            <person name="Draht O."/>
            <person name="Busch S."/>
            <person name="D'Enfert C."/>
            <person name="Bouchier C."/>
            <person name="Goldman G.H."/>
            <person name="Bell-Pedersen D."/>
            <person name="Griffiths-Jones S."/>
            <person name="Doonan J.H."/>
            <person name="Yu J."/>
            <person name="Vienken K."/>
            <person name="Pain A."/>
            <person name="Freitag M."/>
            <person name="Selker E.U."/>
            <person name="Archer D.B."/>
            <person name="Penalva M.A."/>
            <person name="Oakley B.R."/>
            <person name="Momany M."/>
            <person name="Tanaka T."/>
            <person name="Kumagai T."/>
            <person name="Asai K."/>
            <person name="Machida M."/>
            <person name="Nierman W.C."/>
            <person name="Denning D.W."/>
            <person name="Caddick M."/>
            <person name="Hynes M."/>
            <person name="Paoletti M."/>
            <person name="Fischer R."/>
            <person name="Miller B."/>
            <person name="Dyer P."/>
            <person name="Sachs M.S."/>
            <person name="Osmani S.A."/>
            <person name="Birren B.W."/>
        </authorList>
    </citation>
    <scope>NUCLEOTIDE SEQUENCE [LARGE SCALE GENOMIC DNA]</scope>
    <source>
        <strain evidence="2">FGSC A4 / ATCC 38163 / CBS 112.46 / NRRL 194 / M139</strain>
    </source>
</reference>
<reference evidence="2" key="2">
    <citation type="journal article" date="2009" name="Fungal Genet. Biol.">
        <title>The 2008 update of the Aspergillus nidulans genome annotation: a community effort.</title>
        <authorList>
            <person name="Wortman J.R."/>
            <person name="Gilsenan J.M."/>
            <person name="Joardar V."/>
            <person name="Deegan J."/>
            <person name="Clutterbuck J."/>
            <person name="Andersen M.R."/>
            <person name="Archer D."/>
            <person name="Bencina M."/>
            <person name="Braus G."/>
            <person name="Coutinho P."/>
            <person name="von Dohren H."/>
            <person name="Doonan J."/>
            <person name="Driessen A.J."/>
            <person name="Durek P."/>
            <person name="Espeso E."/>
            <person name="Fekete E."/>
            <person name="Flipphi M."/>
            <person name="Estrada C.G."/>
            <person name="Geysens S."/>
            <person name="Goldman G."/>
            <person name="de Groot P.W."/>
            <person name="Hansen K."/>
            <person name="Harris S.D."/>
            <person name="Heinekamp T."/>
            <person name="Helmstaedt K."/>
            <person name="Henrissat B."/>
            <person name="Hofmann G."/>
            <person name="Homan T."/>
            <person name="Horio T."/>
            <person name="Horiuchi H."/>
            <person name="James S."/>
            <person name="Jones M."/>
            <person name="Karaffa L."/>
            <person name="Karanyi Z."/>
            <person name="Kato M."/>
            <person name="Keller N."/>
            <person name="Kelly D.E."/>
            <person name="Kiel J.A."/>
            <person name="Kim J.M."/>
            <person name="van der Klei I.J."/>
            <person name="Klis F.M."/>
            <person name="Kovalchuk A."/>
            <person name="Krasevec N."/>
            <person name="Kubicek C.P."/>
            <person name="Liu B."/>
            <person name="Maccabe A."/>
            <person name="Meyer V."/>
            <person name="Mirabito P."/>
            <person name="Miskei M."/>
            <person name="Mos M."/>
            <person name="Mullins J."/>
            <person name="Nelson D.R."/>
            <person name="Nielsen J."/>
            <person name="Oakley B.R."/>
            <person name="Osmani S.A."/>
            <person name="Pakula T."/>
            <person name="Paszewski A."/>
            <person name="Paulsen I."/>
            <person name="Pilsyk S."/>
            <person name="Pocsi I."/>
            <person name="Punt P.J."/>
            <person name="Ram A.F."/>
            <person name="Ren Q."/>
            <person name="Robellet X."/>
            <person name="Robson G."/>
            <person name="Seiboth B."/>
            <person name="van Solingen P."/>
            <person name="Specht T."/>
            <person name="Sun J."/>
            <person name="Taheri-Talesh N."/>
            <person name="Takeshita N."/>
            <person name="Ussery D."/>
            <person name="vanKuyk P.A."/>
            <person name="Visser H."/>
            <person name="van de Vondervoort P.J."/>
            <person name="de Vries R.P."/>
            <person name="Walton J."/>
            <person name="Xiang X."/>
            <person name="Xiong Y."/>
            <person name="Zeng A.P."/>
            <person name="Brandt B.W."/>
            <person name="Cornell M.J."/>
            <person name="van den Hondel C.A."/>
            <person name="Visser J."/>
            <person name="Oliver S.G."/>
            <person name="Turner G."/>
        </authorList>
    </citation>
    <scope>GENOME REANNOTATION</scope>
    <source>
        <strain evidence="2">FGSC A4 / ATCC 38163 / CBS 112.46 / NRRL 194 / M139</strain>
    </source>
</reference>
<dbReference type="InParanoid" id="Q5AUR2"/>
<gene>
    <name evidence="1" type="ORF">ANIA_07968</name>
</gene>
<dbReference type="VEuPathDB" id="FungiDB:AN7968"/>
<dbReference type="OMA" id="PRVEHAH"/>
<proteinExistence type="predicted"/>
<dbReference type="Proteomes" id="UP000000560">
    <property type="component" value="Chromosome II"/>
</dbReference>
<dbReference type="GO" id="GO:0003676">
    <property type="term" value="F:nucleic acid binding"/>
    <property type="evidence" value="ECO:0007669"/>
    <property type="project" value="InterPro"/>
</dbReference>
<dbReference type="InterPro" id="IPR009057">
    <property type="entry name" value="Homeodomain-like_sf"/>
</dbReference>
<dbReference type="RefSeq" id="XP_681237.1">
    <property type="nucleotide sequence ID" value="XM_676145.1"/>
</dbReference>
<dbReference type="GeneID" id="2869270"/>
<dbReference type="AlphaFoldDB" id="Q5AUR2"/>
<keyword evidence="2" id="KW-1185">Reference proteome</keyword>
<dbReference type="SUPFAM" id="SSF46689">
    <property type="entry name" value="Homeodomain-like"/>
    <property type="match status" value="1"/>
</dbReference>
<dbReference type="Gene3D" id="3.30.420.10">
    <property type="entry name" value="Ribonuclease H-like superfamily/Ribonuclease H"/>
    <property type="match status" value="1"/>
</dbReference>
<accession>Q5AUR2</accession>
<dbReference type="OrthoDB" id="5415741at2759"/>
<evidence type="ECO:0000313" key="2">
    <source>
        <dbReference type="Proteomes" id="UP000000560"/>
    </source>
</evidence>
<dbReference type="HOGENOM" id="CLU_1768029_0_0_1"/>
<dbReference type="eggNOG" id="ENOG502SJME">
    <property type="taxonomic scope" value="Eukaryota"/>
</dbReference>
<dbReference type="EMBL" id="BN001302">
    <property type="protein sequence ID" value="CBF73616.1"/>
    <property type="molecule type" value="Genomic_DNA"/>
</dbReference>
<dbReference type="KEGG" id="ani:ANIA_07968"/>
<dbReference type="InterPro" id="IPR036397">
    <property type="entry name" value="RNaseH_sf"/>
</dbReference>
<name>Q5AUR2_EMENI</name>
<sequence>MPAPHPNELRVQVLSYWALGIQPPDIAKMLQINVRTIRDMIQKGQDRGYNPAQCMRVKLEYVEDGKRSGRPKDISEATDMAVLASVKQDRNRREKSSEILAFEAAAKATRLRFCLDHQHWTLEDWKAVIFTDETSVILGHRQGSCKI</sequence>
<accession>C8V5E5</accession>